<evidence type="ECO:0000259" key="14">
    <source>
        <dbReference type="Pfam" id="PF11838"/>
    </source>
</evidence>
<feature type="transmembrane region" description="Helical" evidence="11">
    <location>
        <begin position="36"/>
        <end position="55"/>
    </location>
</feature>
<feature type="binding site" evidence="9">
    <location>
        <position position="413"/>
    </location>
    <ligand>
        <name>Zn(2+)</name>
        <dbReference type="ChEBI" id="CHEBI:29105"/>
        <note>catalytic</note>
    </ligand>
</feature>
<evidence type="ECO:0000256" key="8">
    <source>
        <dbReference type="PIRSR" id="PIRSR634016-1"/>
    </source>
</evidence>
<dbReference type="STRING" id="1890364.A0A2P6NP65"/>
<keyword evidence="11" id="KW-1133">Transmembrane helix</keyword>
<dbReference type="PRINTS" id="PR00756">
    <property type="entry name" value="ALADIPTASE"/>
</dbReference>
<dbReference type="GO" id="GO:0008270">
    <property type="term" value="F:zinc ion binding"/>
    <property type="evidence" value="ECO:0007669"/>
    <property type="project" value="UniProtKB-UniRule"/>
</dbReference>
<keyword evidence="11" id="KW-0812">Transmembrane</keyword>
<dbReference type="InterPro" id="IPR045357">
    <property type="entry name" value="Aminopeptidase_N-like_N"/>
</dbReference>
<evidence type="ECO:0000256" key="6">
    <source>
        <dbReference type="ARBA" id="ARBA00022833"/>
    </source>
</evidence>
<feature type="domain" description="ERAP1-like C-terminal" evidence="14">
    <location>
        <begin position="608"/>
        <end position="932"/>
    </location>
</feature>
<gene>
    <name evidence="16" type="ORF">PROFUN_06330</name>
</gene>
<dbReference type="InParanoid" id="A0A2P6NP65"/>
<dbReference type="OrthoDB" id="15827at2759"/>
<evidence type="ECO:0000256" key="2">
    <source>
        <dbReference type="ARBA" id="ARBA00022438"/>
    </source>
</evidence>
<dbReference type="Pfam" id="PF11838">
    <property type="entry name" value="ERAP1_C"/>
    <property type="match status" value="1"/>
</dbReference>
<dbReference type="Proteomes" id="UP000241769">
    <property type="component" value="Unassembled WGS sequence"/>
</dbReference>
<dbReference type="Gene3D" id="2.60.40.1910">
    <property type="match status" value="1"/>
</dbReference>
<dbReference type="GO" id="GO:0005615">
    <property type="term" value="C:extracellular space"/>
    <property type="evidence" value="ECO:0007669"/>
    <property type="project" value="TreeGrafter"/>
</dbReference>
<feature type="active site" description="Proton acceptor" evidence="8">
    <location>
        <position position="391"/>
    </location>
</feature>
<dbReference type="EC" id="3.4.11.-" evidence="11"/>
<evidence type="ECO:0000256" key="11">
    <source>
        <dbReference type="RuleBase" id="RU364040"/>
    </source>
</evidence>
<evidence type="ECO:0000259" key="15">
    <source>
        <dbReference type="Pfam" id="PF17900"/>
    </source>
</evidence>
<evidence type="ECO:0000256" key="5">
    <source>
        <dbReference type="ARBA" id="ARBA00022801"/>
    </source>
</evidence>
<dbReference type="SUPFAM" id="SSF63737">
    <property type="entry name" value="Leukotriene A4 hydrolase N-terminal domain"/>
    <property type="match status" value="1"/>
</dbReference>
<evidence type="ECO:0000256" key="3">
    <source>
        <dbReference type="ARBA" id="ARBA00022670"/>
    </source>
</evidence>
<keyword evidence="6 9" id="KW-0862">Zinc</keyword>
<evidence type="ECO:0000256" key="7">
    <source>
        <dbReference type="ARBA" id="ARBA00023049"/>
    </source>
</evidence>
<dbReference type="InterPro" id="IPR014782">
    <property type="entry name" value="Peptidase_M1_dom"/>
</dbReference>
<comment type="similarity">
    <text evidence="1 11">Belongs to the peptidase M1 family.</text>
</comment>
<evidence type="ECO:0000256" key="12">
    <source>
        <dbReference type="SAM" id="MobiDB-lite"/>
    </source>
</evidence>
<dbReference type="FunFam" id="1.10.390.10:FF:000001">
    <property type="entry name" value="Aminopeptidase"/>
    <property type="match status" value="1"/>
</dbReference>
<dbReference type="GO" id="GO:0042277">
    <property type="term" value="F:peptide binding"/>
    <property type="evidence" value="ECO:0007669"/>
    <property type="project" value="TreeGrafter"/>
</dbReference>
<feature type="site" description="Transition state stabilizer" evidence="10">
    <location>
        <position position="476"/>
    </location>
</feature>
<dbReference type="GO" id="GO:0005737">
    <property type="term" value="C:cytoplasm"/>
    <property type="evidence" value="ECO:0007669"/>
    <property type="project" value="TreeGrafter"/>
</dbReference>
<comment type="caution">
    <text evidence="16">The sequence shown here is derived from an EMBL/GenBank/DDBJ whole genome shotgun (WGS) entry which is preliminary data.</text>
</comment>
<feature type="binding site" evidence="9">
    <location>
        <position position="390"/>
    </location>
    <ligand>
        <name>Zn(2+)</name>
        <dbReference type="ChEBI" id="CHEBI:29105"/>
        <note>catalytic</note>
    </ligand>
</feature>
<evidence type="ECO:0000256" key="10">
    <source>
        <dbReference type="PIRSR" id="PIRSR634016-4"/>
    </source>
</evidence>
<evidence type="ECO:0000313" key="16">
    <source>
        <dbReference type="EMBL" id="PRP85736.1"/>
    </source>
</evidence>
<dbReference type="Gene3D" id="1.25.50.20">
    <property type="match status" value="1"/>
</dbReference>
<dbReference type="SUPFAM" id="SSF55486">
    <property type="entry name" value="Metalloproteases ('zincins'), catalytic domain"/>
    <property type="match status" value="1"/>
</dbReference>
<dbReference type="InterPro" id="IPR034016">
    <property type="entry name" value="M1_APN-typ"/>
</dbReference>
<keyword evidence="5 11" id="KW-0378">Hydrolase</keyword>
<keyword evidence="7 11" id="KW-0482">Metalloprotease</keyword>
<sequence length="959" mass="108221">MMQETEEEDVELVGGGRRGPSSLGISSDSKGLKRGLLSFAGIIIALNIIVFTLGVKYSQEYTPPPTPEPVDNESKPASFRLSPLVRPLHYIMQVDPDMNAFTFTVRENIMIEITNSSTRDIILHARELQVSDVLLHTQNGTTIAPSSVSYYTPDEFVIFHFGKNLTNLLVDQTLFNITFVCSGQIGDIARGFYRSSYMENEEKKWLAVTDFEPADARSAFVCFDEPSFKATFTMSVSADASEGWFAISNMNEVSITPRHYSTNGSADGYQVHHFATSPLMSTYLVCYVVSRFGHVTYNGGSVPVRVFAPPLVVEQGRFAAETGSKIVDAFGDYFDIPYVMPKLDMIALPDFTSGAMENWGLITYRIEALLWNPNTSSLASKQSIAMIISHELAHQWFGNLVTMGWWDNVWLNEGFASFVEYQGVDLVYPSWNIWSQFIPMDRSVAMDLDSLHSSHPLVVPILSADVITQQFDSISYSKGASVLRMLRDKMEKQSQGSFVKGIHHYLTKREYGNAESTQLWADIVEETGQTDVTGFMKSWTEQVGYPVVNASLGDDGKIHLSQRRFLYTSSPTNETQLWNVPLTIQKRDDFVSQAYDEEHTEIIDDGSWAVLNVNGSGYYRVSYDQALLDRIIAQWEEDHLVFSDETRSSLLSDSFALNLAQSVPIEYPLSLVKNMKGERDYVPWWTTLGSLGGLRPFVDEQRFYETFQRFISATLRDTVDHLTFTESEDSDESHSTRLLRPVALTSAISAGDERTINEGYRLFEAKKQGRPTNTSSALNPAIYAAAASKSNEMDYKWMKDAYLKETSATEKNVLLAALCKFGRHEHVGQIQSTLQDALNPDIIKPKDMQSTLVNIARSSRDGRTKTWEFIERNFDLLKAKFGDAPFVMDGIIKRVTSLFSTSEDKKRISDFLNNSGFSKGSRSIIQALEQIDINRKWREKNVESLEKWLDQWAESHPEK</sequence>
<dbReference type="CDD" id="cd09601">
    <property type="entry name" value="M1_APN-Q_like"/>
    <property type="match status" value="1"/>
</dbReference>
<dbReference type="PANTHER" id="PTHR11533">
    <property type="entry name" value="PROTEASE M1 ZINC METALLOPROTEASE"/>
    <property type="match status" value="1"/>
</dbReference>
<feature type="region of interest" description="Disordered" evidence="12">
    <location>
        <begin position="1"/>
        <end position="25"/>
    </location>
</feature>
<dbReference type="InterPro" id="IPR050344">
    <property type="entry name" value="Peptidase_M1_aminopeptidases"/>
</dbReference>
<protein>
    <recommendedName>
        <fullName evidence="11">Aminopeptidase</fullName>
        <ecNumber evidence="11">3.4.11.-</ecNumber>
    </recommendedName>
</protein>
<dbReference type="GO" id="GO:0016020">
    <property type="term" value="C:membrane"/>
    <property type="evidence" value="ECO:0007669"/>
    <property type="project" value="TreeGrafter"/>
</dbReference>
<evidence type="ECO:0000313" key="17">
    <source>
        <dbReference type="Proteomes" id="UP000241769"/>
    </source>
</evidence>
<keyword evidence="4 9" id="KW-0479">Metal-binding</keyword>
<dbReference type="EMBL" id="MDYQ01000040">
    <property type="protein sequence ID" value="PRP85736.1"/>
    <property type="molecule type" value="Genomic_DNA"/>
</dbReference>
<feature type="binding site" evidence="9">
    <location>
        <position position="394"/>
    </location>
    <ligand>
        <name>Zn(2+)</name>
        <dbReference type="ChEBI" id="CHEBI:29105"/>
        <note>catalytic</note>
    </ligand>
</feature>
<reference evidence="16 17" key="1">
    <citation type="journal article" date="2018" name="Genome Biol. Evol.">
        <title>Multiple Roots of Fruiting Body Formation in Amoebozoa.</title>
        <authorList>
            <person name="Hillmann F."/>
            <person name="Forbes G."/>
            <person name="Novohradska S."/>
            <person name="Ferling I."/>
            <person name="Riege K."/>
            <person name="Groth M."/>
            <person name="Westermann M."/>
            <person name="Marz M."/>
            <person name="Spaller T."/>
            <person name="Winckler T."/>
            <person name="Schaap P."/>
            <person name="Glockner G."/>
        </authorList>
    </citation>
    <scope>NUCLEOTIDE SEQUENCE [LARGE SCALE GENOMIC DNA]</scope>
    <source>
        <strain evidence="16 17">Jena</strain>
    </source>
</reference>
<keyword evidence="11" id="KW-0472">Membrane</keyword>
<dbReference type="GO" id="GO:0070006">
    <property type="term" value="F:metalloaminopeptidase activity"/>
    <property type="evidence" value="ECO:0007669"/>
    <property type="project" value="TreeGrafter"/>
</dbReference>
<evidence type="ECO:0000256" key="1">
    <source>
        <dbReference type="ARBA" id="ARBA00010136"/>
    </source>
</evidence>
<dbReference type="GO" id="GO:0043171">
    <property type="term" value="P:peptide catabolic process"/>
    <property type="evidence" value="ECO:0007669"/>
    <property type="project" value="TreeGrafter"/>
</dbReference>
<keyword evidence="17" id="KW-1185">Reference proteome</keyword>
<dbReference type="InterPro" id="IPR024571">
    <property type="entry name" value="ERAP1-like_C_dom"/>
</dbReference>
<evidence type="ECO:0000259" key="13">
    <source>
        <dbReference type="Pfam" id="PF01433"/>
    </source>
</evidence>
<organism evidence="16 17">
    <name type="scientific">Planoprotostelium fungivorum</name>
    <dbReference type="NCBI Taxonomy" id="1890364"/>
    <lineage>
        <taxon>Eukaryota</taxon>
        <taxon>Amoebozoa</taxon>
        <taxon>Evosea</taxon>
        <taxon>Variosea</taxon>
        <taxon>Cavosteliida</taxon>
        <taxon>Cavosteliaceae</taxon>
        <taxon>Planoprotostelium</taxon>
    </lineage>
</organism>
<accession>A0A2P6NP65</accession>
<feature type="compositionally biased region" description="Acidic residues" evidence="12">
    <location>
        <begin position="1"/>
        <end position="11"/>
    </location>
</feature>
<keyword evidence="2 11" id="KW-0031">Aminopeptidase</keyword>
<dbReference type="GO" id="GO:0006508">
    <property type="term" value="P:proteolysis"/>
    <property type="evidence" value="ECO:0007669"/>
    <property type="project" value="UniProtKB-KW"/>
</dbReference>
<dbReference type="Gene3D" id="2.60.40.1730">
    <property type="entry name" value="tricorn interacting facor f3 domain"/>
    <property type="match status" value="1"/>
</dbReference>
<dbReference type="Pfam" id="PF17900">
    <property type="entry name" value="Peptidase_M1_N"/>
    <property type="match status" value="1"/>
</dbReference>
<dbReference type="Gene3D" id="1.10.390.10">
    <property type="entry name" value="Neutral Protease Domain 2"/>
    <property type="match status" value="1"/>
</dbReference>
<proteinExistence type="inferred from homology"/>
<dbReference type="Pfam" id="PF01433">
    <property type="entry name" value="Peptidase_M1"/>
    <property type="match status" value="1"/>
</dbReference>
<dbReference type="AlphaFoldDB" id="A0A2P6NP65"/>
<name>A0A2P6NP65_9EUKA</name>
<dbReference type="InterPro" id="IPR001930">
    <property type="entry name" value="Peptidase_M1"/>
</dbReference>
<feature type="domain" description="Peptidase M1 membrane alanine aminopeptidase" evidence="13">
    <location>
        <begin position="318"/>
        <end position="539"/>
    </location>
</feature>
<feature type="domain" description="Aminopeptidase N-like N-terminal" evidence="15">
    <location>
        <begin position="87"/>
        <end position="284"/>
    </location>
</feature>
<evidence type="ECO:0000256" key="9">
    <source>
        <dbReference type="PIRSR" id="PIRSR634016-3"/>
    </source>
</evidence>
<dbReference type="InterPro" id="IPR027268">
    <property type="entry name" value="Peptidase_M4/M1_CTD_sf"/>
</dbReference>
<evidence type="ECO:0000256" key="4">
    <source>
        <dbReference type="ARBA" id="ARBA00022723"/>
    </source>
</evidence>
<dbReference type="PANTHER" id="PTHR11533:SF299">
    <property type="entry name" value="AMINOPEPTIDASE"/>
    <property type="match status" value="1"/>
</dbReference>
<comment type="cofactor">
    <cofactor evidence="9 11">
        <name>Zn(2+)</name>
        <dbReference type="ChEBI" id="CHEBI:29105"/>
    </cofactor>
    <text evidence="9 11">Binds 1 zinc ion per subunit.</text>
</comment>
<dbReference type="InterPro" id="IPR042097">
    <property type="entry name" value="Aminopeptidase_N-like_N_sf"/>
</dbReference>
<keyword evidence="3 11" id="KW-0645">Protease</keyword>